<dbReference type="EMBL" id="PP732069">
    <property type="protein sequence ID" value="XCM71194.1"/>
    <property type="molecule type" value="Genomic_RNA"/>
</dbReference>
<proteinExistence type="predicted"/>
<evidence type="ECO:0000256" key="2">
    <source>
        <dbReference type="ARBA" id="ARBA00004328"/>
    </source>
</evidence>
<reference evidence="10" key="2">
    <citation type="submission" date="2024-04" db="EMBL/GenBank/DDBJ databases">
        <authorList>
            <person name="Lenz O."/>
            <person name="Koloniuk I."/>
            <person name="Sarkisova T."/>
            <person name="Franova J."/>
            <person name="Pribylova J."/>
            <person name="Cmejla R."/>
            <person name="Rejlova M."/>
            <person name="Valentova L."/>
            <person name="Sedlak J."/>
        </authorList>
    </citation>
    <scope>NUCLEOTIDE SEQUENCE</scope>
    <source>
        <strain evidence="10">CH525</strain>
    </source>
</reference>
<comment type="subcellular location">
    <subcellularLocation>
        <location evidence="1">Host cytoplasm</location>
    </subcellularLocation>
    <subcellularLocation>
        <location evidence="2">Virion</location>
    </subcellularLocation>
</comment>
<keyword evidence="7 10" id="KW-0543">Viral nucleoprotein</keyword>
<evidence type="ECO:0000313" key="10">
    <source>
        <dbReference type="EMBL" id="XCM71194.1"/>
    </source>
</evidence>
<evidence type="ECO:0000256" key="1">
    <source>
        <dbReference type="ARBA" id="ARBA00004192"/>
    </source>
</evidence>
<evidence type="ECO:0000256" key="7">
    <source>
        <dbReference type="ARBA" id="ARBA00023086"/>
    </source>
</evidence>
<dbReference type="Pfam" id="PF05733">
    <property type="entry name" value="Tenui_N"/>
    <property type="match status" value="1"/>
</dbReference>
<dbReference type="InterPro" id="IPR009522">
    <property type="entry name" value="Capsid_Phlebovir/Tenuivir"/>
</dbReference>
<name>A0AAU8JMG4_9VIRU</name>
<keyword evidence="4" id="KW-0167">Capsid protein</keyword>
<keyword evidence="8" id="KW-1035">Host cytoplasm</keyword>
<evidence type="ECO:0000256" key="5">
    <source>
        <dbReference type="ARBA" id="ARBA00022844"/>
    </source>
</evidence>
<keyword evidence="6" id="KW-0694">RNA-binding</keyword>
<evidence type="ECO:0000256" key="8">
    <source>
        <dbReference type="ARBA" id="ARBA00023200"/>
    </source>
</evidence>
<evidence type="ECO:0000256" key="3">
    <source>
        <dbReference type="ARBA" id="ARBA00014389"/>
    </source>
</evidence>
<evidence type="ECO:0000256" key="6">
    <source>
        <dbReference type="ARBA" id="ARBA00022884"/>
    </source>
</evidence>
<protein>
    <recommendedName>
        <fullName evidence="3">Nucleoprotein</fullName>
    </recommendedName>
    <alternativeName>
        <fullName evidence="9">Nucleocapsid protein</fullName>
    </alternativeName>
</protein>
<accession>A0AAU8JMG4</accession>
<dbReference type="GO" id="GO:0030430">
    <property type="term" value="C:host cell cytoplasm"/>
    <property type="evidence" value="ECO:0007669"/>
    <property type="project" value="UniProtKB-SubCell"/>
</dbReference>
<dbReference type="GO" id="GO:0003723">
    <property type="term" value="F:RNA binding"/>
    <property type="evidence" value="ECO:0007669"/>
    <property type="project" value="UniProtKB-KW"/>
</dbReference>
<dbReference type="GO" id="GO:0019013">
    <property type="term" value="C:viral nucleocapsid"/>
    <property type="evidence" value="ECO:0007669"/>
    <property type="project" value="UniProtKB-KW"/>
</dbReference>
<keyword evidence="5" id="KW-0946">Virion</keyword>
<evidence type="ECO:0000256" key="4">
    <source>
        <dbReference type="ARBA" id="ARBA00022561"/>
    </source>
</evidence>
<evidence type="ECO:0000256" key="9">
    <source>
        <dbReference type="ARBA" id="ARBA00033344"/>
    </source>
</evidence>
<sequence>MAIDLSVHSTPRELVKHLFSIEQSDLDRVAARNARFFAYDGFNAEEIIKGFIVKAKAKTRSSDDVFNDLVDIVNIGLTRGNIRQDQLGRTHRDGASRIKVLAEIYGIELQADKKAKTKLSSETLTFTRSVSVFPFIASRLLQGGNAKSEALGCQFNSDDLPKAMRHPGFSSLIPTKGTAGRVLFYAHCAFMVSFGHKINPNDQQTLKERYARQVSFSTAAWGNRSIYTDEVRIMAINALGLADSNLLPLYTSVANKLRVAVGKEAYNLETLNTCIKDKVITFEIVSQ</sequence>
<reference evidence="10" key="1">
    <citation type="journal article" date="2024" name="Viruses">
        <title>Molecular characterization of a novel rubodvirus infecting raspberries.</title>
        <authorList>
            <person name="Lenz O."/>
            <person name="Koloniuk I."/>
            <person name="Sarkisova T."/>
            <person name="Cmejla R."/>
            <person name="Valentova L."/>
            <person name="Rejlova M."/>
            <person name="Sedlak J."/>
            <person name="Blystad D.-R."/>
            <person name="Sapkota B."/>
            <person name="Hamborg Z."/>
            <person name="Tan J.L."/>
            <person name="Zemek R."/>
            <person name="Jaroslava P."/>
            <person name="Franova J."/>
        </authorList>
    </citation>
    <scope>NUCLEOTIDE SEQUENCE</scope>
    <source>
        <strain evidence="10">CH525</strain>
    </source>
</reference>
<organism evidence="10">
    <name type="scientific">Raspberry rubodvirus 1</name>
    <dbReference type="NCBI Taxonomy" id="3231632"/>
    <lineage>
        <taxon>Viruses</taxon>
        <taxon>Riboviria</taxon>
        <taxon>Orthornavirae</taxon>
        <taxon>Negarnaviricota</taxon>
        <taxon>Polyploviricotina</taxon>
        <taxon>Bunyaviricetes</taxon>
        <taxon>Hareavirales</taxon>
        <taxon>Phenuiviridae</taxon>
        <taxon>Rubodvirus</taxon>
    </lineage>
</organism>